<dbReference type="EMBL" id="DRZI01000177">
    <property type="protein sequence ID" value="HHP81834.1"/>
    <property type="molecule type" value="Genomic_DNA"/>
</dbReference>
<dbReference type="PRINTS" id="PR00069">
    <property type="entry name" value="ALDKETRDTASE"/>
</dbReference>
<dbReference type="PANTHER" id="PTHR43312:SF1">
    <property type="entry name" value="NADP-DEPENDENT OXIDOREDUCTASE DOMAIN-CONTAINING PROTEIN"/>
    <property type="match status" value="1"/>
</dbReference>
<proteinExistence type="predicted"/>
<dbReference type="Gene3D" id="3.20.20.100">
    <property type="entry name" value="NADP-dependent oxidoreductase domain"/>
    <property type="match status" value="1"/>
</dbReference>
<dbReference type="CDD" id="cd19100">
    <property type="entry name" value="AKR_unchar"/>
    <property type="match status" value="1"/>
</dbReference>
<dbReference type="PANTHER" id="PTHR43312">
    <property type="entry name" value="D-THREO-ALDOSE 1-DEHYDROGENASE"/>
    <property type="match status" value="1"/>
</dbReference>
<organism evidence="2">
    <name type="scientific">Ignisphaera aggregans</name>
    <dbReference type="NCBI Taxonomy" id="334771"/>
    <lineage>
        <taxon>Archaea</taxon>
        <taxon>Thermoproteota</taxon>
        <taxon>Thermoprotei</taxon>
        <taxon>Desulfurococcales</taxon>
        <taxon>Desulfurococcaceae</taxon>
        <taxon>Ignisphaera</taxon>
    </lineage>
</organism>
<evidence type="ECO:0000259" key="1">
    <source>
        <dbReference type="Pfam" id="PF00248"/>
    </source>
</evidence>
<dbReference type="Pfam" id="PF00248">
    <property type="entry name" value="Aldo_ket_red"/>
    <property type="match status" value="1"/>
</dbReference>
<sequence length="291" mass="32997">MEYRRLGKTEYRVSLLAIGGCGPGIALDKSIALKAVENAINEGLNIIDIAPSYGEAEVRLGPLIKKYRGKLIIAEKTLERTYEGAWKELKTTLSRFGIEYIDIYQFHAVSGLDELEKIFSGKGAAKAFKEARDQGLVKYIGITAHTDMRVVLKALEMFDFDTVLIPVYAAALTMPLPENDFRPVLKIAKDRDIGVIAIKSIAKRRWIGEKKYSTWYEPFDEQGDIDKAVWYTLSQEPVATYSLPCDIRLWSKVIDAGKRFKRLTQEEQEEVITLFKKKDAKPLFPETLYSS</sequence>
<protein>
    <submittedName>
        <fullName evidence="2">Aldo/keto reductase</fullName>
    </submittedName>
</protein>
<accession>A0A7C5TFR8</accession>
<dbReference type="InterPro" id="IPR036812">
    <property type="entry name" value="NAD(P)_OxRdtase_dom_sf"/>
</dbReference>
<reference evidence="2" key="1">
    <citation type="journal article" date="2020" name="mSystems">
        <title>Genome- and Community-Level Interaction Insights into Carbon Utilization and Element Cycling Functions of Hydrothermarchaeota in Hydrothermal Sediment.</title>
        <authorList>
            <person name="Zhou Z."/>
            <person name="Liu Y."/>
            <person name="Xu W."/>
            <person name="Pan J."/>
            <person name="Luo Z.H."/>
            <person name="Li M."/>
        </authorList>
    </citation>
    <scope>NUCLEOTIDE SEQUENCE [LARGE SCALE GENOMIC DNA]</scope>
    <source>
        <strain evidence="2">SpSt-1121</strain>
    </source>
</reference>
<dbReference type="InterPro" id="IPR023210">
    <property type="entry name" value="NADP_OxRdtase_dom"/>
</dbReference>
<gene>
    <name evidence="2" type="ORF">ENM84_04130</name>
</gene>
<dbReference type="AlphaFoldDB" id="A0A7C5TFR8"/>
<dbReference type="InterPro" id="IPR053135">
    <property type="entry name" value="AKR2_Oxidoreductase"/>
</dbReference>
<name>A0A7C5TFR8_9CREN</name>
<comment type="caution">
    <text evidence="2">The sequence shown here is derived from an EMBL/GenBank/DDBJ whole genome shotgun (WGS) entry which is preliminary data.</text>
</comment>
<dbReference type="InterPro" id="IPR020471">
    <property type="entry name" value="AKR"/>
</dbReference>
<feature type="domain" description="NADP-dependent oxidoreductase" evidence="1">
    <location>
        <begin position="17"/>
        <end position="261"/>
    </location>
</feature>
<dbReference type="SUPFAM" id="SSF51430">
    <property type="entry name" value="NAD(P)-linked oxidoreductase"/>
    <property type="match status" value="1"/>
</dbReference>
<dbReference type="GO" id="GO:0016491">
    <property type="term" value="F:oxidoreductase activity"/>
    <property type="evidence" value="ECO:0007669"/>
    <property type="project" value="InterPro"/>
</dbReference>
<evidence type="ECO:0000313" key="2">
    <source>
        <dbReference type="EMBL" id="HHP81834.1"/>
    </source>
</evidence>